<feature type="transmembrane region" description="Helical" evidence="1">
    <location>
        <begin position="263"/>
        <end position="282"/>
    </location>
</feature>
<dbReference type="EMBL" id="QVIG01000001">
    <property type="protein sequence ID" value="RGD61742.1"/>
    <property type="molecule type" value="Genomic_DNA"/>
</dbReference>
<organism evidence="2 3">
    <name type="scientific">Kitasatospora xanthocidica</name>
    <dbReference type="NCBI Taxonomy" id="83382"/>
    <lineage>
        <taxon>Bacteria</taxon>
        <taxon>Bacillati</taxon>
        <taxon>Actinomycetota</taxon>
        <taxon>Actinomycetes</taxon>
        <taxon>Kitasatosporales</taxon>
        <taxon>Streptomycetaceae</taxon>
        <taxon>Kitasatospora</taxon>
    </lineage>
</organism>
<reference evidence="2 3" key="1">
    <citation type="submission" date="2018-08" db="EMBL/GenBank/DDBJ databases">
        <title>Diversity &amp; Physiological Properties of Lignin-Decomposing Actinobacteria from Soil.</title>
        <authorList>
            <person name="Roh S.G."/>
            <person name="Kim S.B."/>
        </authorList>
    </citation>
    <scope>NUCLEOTIDE SEQUENCE [LARGE SCALE GENOMIC DNA]</scope>
    <source>
        <strain evidence="2 3">MMS17-GH009</strain>
    </source>
</reference>
<comment type="caution">
    <text evidence="2">The sequence shown here is derived from an EMBL/GenBank/DDBJ whole genome shotgun (WGS) entry which is preliminary data.</text>
</comment>
<dbReference type="Proteomes" id="UP000263377">
    <property type="component" value="Unassembled WGS sequence"/>
</dbReference>
<keyword evidence="1" id="KW-0472">Membrane</keyword>
<feature type="transmembrane region" description="Helical" evidence="1">
    <location>
        <begin position="202"/>
        <end position="220"/>
    </location>
</feature>
<feature type="transmembrane region" description="Helical" evidence="1">
    <location>
        <begin position="40"/>
        <end position="58"/>
    </location>
</feature>
<feature type="transmembrane region" description="Helical" evidence="1">
    <location>
        <begin position="176"/>
        <end position="195"/>
    </location>
</feature>
<keyword evidence="1" id="KW-0812">Transmembrane</keyword>
<accession>A0A373A244</accession>
<name>A0A373A244_9ACTN</name>
<sequence length="287" mass="30367">MSSMNAMALGSTGSVAEPAPRFLDLLAAEWIKLRSLRSTYWVLALASLVAIAVNVNAVHTDLTYIDHPPAPMPGRSPYTYDPLFHGLGSIASDLMAVAAGSLGAITVFGEYTTGLIRTTFAAVPDRRGVIAAKVLLIGGITALAGLVVSAVSFFTINAMLASRHVGLSVTDEGCLRAVLAYAAIVPVCALIGMALGALLRHATASIVSLVMLMFILPMMFGGDRYRWLKEIGTHLPLATVQRLTITPNSRTTMGKYAPSVLDSWITMGVWGAVAVAVTVVVVRRRDV</sequence>
<evidence type="ECO:0000313" key="2">
    <source>
        <dbReference type="EMBL" id="RGD61742.1"/>
    </source>
</evidence>
<proteinExistence type="predicted"/>
<protein>
    <submittedName>
        <fullName evidence="2">ABC transporter permease</fullName>
    </submittedName>
</protein>
<gene>
    <name evidence="2" type="ORF">DR950_31925</name>
</gene>
<keyword evidence="3" id="KW-1185">Reference proteome</keyword>
<keyword evidence="1" id="KW-1133">Transmembrane helix</keyword>
<evidence type="ECO:0000256" key="1">
    <source>
        <dbReference type="SAM" id="Phobius"/>
    </source>
</evidence>
<evidence type="ECO:0000313" key="3">
    <source>
        <dbReference type="Proteomes" id="UP000263377"/>
    </source>
</evidence>
<feature type="transmembrane region" description="Helical" evidence="1">
    <location>
        <begin position="134"/>
        <end position="156"/>
    </location>
</feature>
<dbReference type="RefSeq" id="WP_117489897.1">
    <property type="nucleotide sequence ID" value="NZ_QVIG01000001.1"/>
</dbReference>
<dbReference type="AlphaFoldDB" id="A0A373A244"/>